<name>A0A9N9VIY6_9HYPO</name>
<accession>A0A9N9VIY6</accession>
<dbReference type="AlphaFoldDB" id="A0A9N9VIY6"/>
<keyword evidence="2" id="KW-1185">Reference proteome</keyword>
<evidence type="ECO:0000313" key="2">
    <source>
        <dbReference type="Proteomes" id="UP000696573"/>
    </source>
</evidence>
<proteinExistence type="predicted"/>
<gene>
    <name evidence="1" type="ORF">CRHIZ90672A_00000641</name>
</gene>
<sequence>MATGADCNPCGCTPLHPYRSPAPSITVRLVPIRTHMLAAQLVVATTWAVGLGALPNGMWIPGGIAWSGQVCIQGQTSEDLAGDEWMTDMKGMVLKQARLAWQGI</sequence>
<reference evidence="1" key="1">
    <citation type="submission" date="2021-10" db="EMBL/GenBank/DDBJ databases">
        <authorList>
            <person name="Piombo E."/>
        </authorList>
    </citation>
    <scope>NUCLEOTIDE SEQUENCE</scope>
</reference>
<organism evidence="1 2">
    <name type="scientific">Clonostachys rhizophaga</name>
    <dbReference type="NCBI Taxonomy" id="160324"/>
    <lineage>
        <taxon>Eukaryota</taxon>
        <taxon>Fungi</taxon>
        <taxon>Dikarya</taxon>
        <taxon>Ascomycota</taxon>
        <taxon>Pezizomycotina</taxon>
        <taxon>Sordariomycetes</taxon>
        <taxon>Hypocreomycetidae</taxon>
        <taxon>Hypocreales</taxon>
        <taxon>Bionectriaceae</taxon>
        <taxon>Clonostachys</taxon>
    </lineage>
</organism>
<comment type="caution">
    <text evidence="1">The sequence shown here is derived from an EMBL/GenBank/DDBJ whole genome shotgun (WGS) entry which is preliminary data.</text>
</comment>
<evidence type="ECO:0000313" key="1">
    <source>
        <dbReference type="EMBL" id="CAH0024224.1"/>
    </source>
</evidence>
<protein>
    <submittedName>
        <fullName evidence="1">Uncharacterized protein</fullName>
    </submittedName>
</protein>
<dbReference type="EMBL" id="CABFNQ020000694">
    <property type="protein sequence ID" value="CAH0024224.1"/>
    <property type="molecule type" value="Genomic_DNA"/>
</dbReference>
<dbReference type="Proteomes" id="UP000696573">
    <property type="component" value="Unassembled WGS sequence"/>
</dbReference>